<dbReference type="PANTHER" id="PTHR46401:SF2">
    <property type="entry name" value="GLYCOSYLTRANSFERASE WBBK-RELATED"/>
    <property type="match status" value="1"/>
</dbReference>
<sequence length="373" mass="42307">MNILVLSWRDSKHPLAGGAEQVMHEHMKGWVKVGHTVVHFSSYFRGGSLGELLDGINFIRRGRQFLGVQIAAFFWYLFGKHIRFDLVVDEFHGWPFFTPLYIKLPKLAVIQELTREVWFSYPLPFGLNFLFGTIGYLMEPLFFLPYRNVHFMTGSESAKNELLTVGIKEESITVVPHGVIIANSEKRIAKSKIKTILFLGALAKDKGIEDAIKTFGILRTLGDYQFWVVGKSDRKYLKSLKAMVERNKVSVKFFGYVSHREKFALLSKAHLLINPSIREGWGLVNIEANVVGTPVVAYNSPGLIDSVKNGITGVICDENTPDSMAGEVTALLRDTQRYEKMRKNAIVWAKGFSWKKSMRESQMLVDRVGVKKV</sequence>
<dbReference type="GO" id="GO:0009103">
    <property type="term" value="P:lipopolysaccharide biosynthetic process"/>
    <property type="evidence" value="ECO:0007669"/>
    <property type="project" value="TreeGrafter"/>
</dbReference>
<dbReference type="EMBL" id="LCAE01000001">
    <property type="protein sequence ID" value="KKR88186.1"/>
    <property type="molecule type" value="Genomic_DNA"/>
</dbReference>
<reference evidence="3 4" key="1">
    <citation type="journal article" date="2015" name="Nature">
        <title>rRNA introns, odd ribosomes, and small enigmatic genomes across a large radiation of phyla.</title>
        <authorList>
            <person name="Brown C.T."/>
            <person name="Hug L.A."/>
            <person name="Thomas B.C."/>
            <person name="Sharon I."/>
            <person name="Castelle C.J."/>
            <person name="Singh A."/>
            <person name="Wilkins M.J."/>
            <person name="Williams K.H."/>
            <person name="Banfield J.F."/>
        </authorList>
    </citation>
    <scope>NUCLEOTIDE SEQUENCE [LARGE SCALE GENOMIC DNA]</scope>
</reference>
<dbReference type="PANTHER" id="PTHR46401">
    <property type="entry name" value="GLYCOSYLTRANSFERASE WBBK-RELATED"/>
    <property type="match status" value="1"/>
</dbReference>
<organism evidence="3 4">
    <name type="scientific">Candidatus Woesebacteria bacterium GW2011_GWB1_41_10</name>
    <dbReference type="NCBI Taxonomy" id="1618577"/>
    <lineage>
        <taxon>Bacteria</taxon>
        <taxon>Candidatus Woeseibacteriota</taxon>
    </lineage>
</organism>
<dbReference type="Gene3D" id="3.40.50.2000">
    <property type="entry name" value="Glycogen Phosphorylase B"/>
    <property type="match status" value="2"/>
</dbReference>
<keyword evidence="1 3" id="KW-0808">Transferase</keyword>
<accession>A0A0G0UKZ6</accession>
<name>A0A0G0UKZ6_9BACT</name>
<dbReference type="GO" id="GO:0016757">
    <property type="term" value="F:glycosyltransferase activity"/>
    <property type="evidence" value="ECO:0007669"/>
    <property type="project" value="InterPro"/>
</dbReference>
<comment type="caution">
    <text evidence="3">The sequence shown here is derived from an EMBL/GenBank/DDBJ whole genome shotgun (WGS) entry which is preliminary data.</text>
</comment>
<dbReference type="CDD" id="cd03801">
    <property type="entry name" value="GT4_PimA-like"/>
    <property type="match status" value="1"/>
</dbReference>
<evidence type="ECO:0000313" key="4">
    <source>
        <dbReference type="Proteomes" id="UP000033858"/>
    </source>
</evidence>
<dbReference type="Proteomes" id="UP000033858">
    <property type="component" value="Unassembled WGS sequence"/>
</dbReference>
<evidence type="ECO:0000256" key="1">
    <source>
        <dbReference type="ARBA" id="ARBA00022679"/>
    </source>
</evidence>
<dbReference type="Pfam" id="PF00534">
    <property type="entry name" value="Glycos_transf_1"/>
    <property type="match status" value="1"/>
</dbReference>
<dbReference type="InterPro" id="IPR001296">
    <property type="entry name" value="Glyco_trans_1"/>
</dbReference>
<evidence type="ECO:0000313" key="3">
    <source>
        <dbReference type="EMBL" id="KKR88186.1"/>
    </source>
</evidence>
<dbReference type="AlphaFoldDB" id="A0A0G0UKZ6"/>
<proteinExistence type="predicted"/>
<dbReference type="SUPFAM" id="SSF53756">
    <property type="entry name" value="UDP-Glycosyltransferase/glycogen phosphorylase"/>
    <property type="match status" value="1"/>
</dbReference>
<feature type="domain" description="Glycosyl transferase family 1" evidence="2">
    <location>
        <begin position="185"/>
        <end position="346"/>
    </location>
</feature>
<evidence type="ECO:0000259" key="2">
    <source>
        <dbReference type="Pfam" id="PF00534"/>
    </source>
</evidence>
<protein>
    <submittedName>
        <fullName evidence="3">Glycosyltransferase, family 4</fullName>
    </submittedName>
</protein>
<gene>
    <name evidence="3" type="ORF">UU32_C0001G0022</name>
</gene>